<dbReference type="RefSeq" id="WP_211629477.1">
    <property type="nucleotide sequence ID" value="NZ_CP073100.1"/>
</dbReference>
<reference evidence="4" key="1">
    <citation type="submission" date="2021-04" db="EMBL/GenBank/DDBJ databases">
        <title>Luteolibacter sp. 32A isolated from the skin of an Anderson's salamander (Ambystoma andersonii).</title>
        <authorList>
            <person name="Spergser J."/>
            <person name="Busse H.-J."/>
        </authorList>
    </citation>
    <scope>NUCLEOTIDE SEQUENCE</scope>
    <source>
        <strain evidence="4">32A</strain>
    </source>
</reference>
<dbReference type="GO" id="GO:0004560">
    <property type="term" value="F:alpha-L-fucosidase activity"/>
    <property type="evidence" value="ECO:0007669"/>
    <property type="project" value="TreeGrafter"/>
</dbReference>
<dbReference type="EMBL" id="CP073100">
    <property type="protein sequence ID" value="QUE49416.1"/>
    <property type="molecule type" value="Genomic_DNA"/>
</dbReference>
<dbReference type="Gene3D" id="1.50.10.10">
    <property type="match status" value="1"/>
</dbReference>
<dbReference type="GO" id="GO:0005975">
    <property type="term" value="P:carbohydrate metabolic process"/>
    <property type="evidence" value="ECO:0007669"/>
    <property type="project" value="InterPro"/>
</dbReference>
<organism evidence="4 5">
    <name type="scientific">Luteolibacter ambystomatis</name>
    <dbReference type="NCBI Taxonomy" id="2824561"/>
    <lineage>
        <taxon>Bacteria</taxon>
        <taxon>Pseudomonadati</taxon>
        <taxon>Verrucomicrobiota</taxon>
        <taxon>Verrucomicrobiia</taxon>
        <taxon>Verrucomicrobiales</taxon>
        <taxon>Verrucomicrobiaceae</taxon>
        <taxon>Luteolibacter</taxon>
    </lineage>
</organism>
<feature type="domain" description="Glycosyl hydrolase family 95 N-terminal" evidence="1">
    <location>
        <begin position="46"/>
        <end position="186"/>
    </location>
</feature>
<evidence type="ECO:0000259" key="2">
    <source>
        <dbReference type="Pfam" id="PF21307"/>
    </source>
</evidence>
<dbReference type="Pfam" id="PF14498">
    <property type="entry name" value="Glyco_hyd_65N_2"/>
    <property type="match status" value="1"/>
</dbReference>
<name>A0A975G608_9BACT</name>
<evidence type="ECO:0000259" key="3">
    <source>
        <dbReference type="Pfam" id="PF22124"/>
    </source>
</evidence>
<dbReference type="KEGG" id="lamb:KBB96_11085"/>
<feature type="domain" description="Glycosyl hydrolase family 95 catalytic" evidence="3">
    <location>
        <begin position="298"/>
        <end position="657"/>
    </location>
</feature>
<proteinExistence type="predicted"/>
<dbReference type="InterPro" id="IPR012341">
    <property type="entry name" value="6hp_glycosidase-like_sf"/>
</dbReference>
<accession>A0A975G608</accession>
<evidence type="ECO:0000313" key="4">
    <source>
        <dbReference type="EMBL" id="QUE49416.1"/>
    </source>
</evidence>
<dbReference type="SUPFAM" id="SSF48208">
    <property type="entry name" value="Six-hairpin glycosidases"/>
    <property type="match status" value="1"/>
</dbReference>
<sequence length="753" mass="81908">MSPFLQSFSYGFVAIALATSVRADDTATSAERLHDVLGPDSLVLPAPIDQWDNAIPLGNGATGGLLWGAGNKLNLSLDRGDLWDERAPDEVRDPKFTYKTLLEAIAKKDGGTYGKYFDGIYDKGRWTKIPGGRLVIELPADKQAKEFQLDFEKALGSVVFTDGTRAEAFFSATSPVALLRLPATAKFDLVRPSSINQLGYPAPEFTRGENEVSYLQKTAAGGSYAFSVRWKTAAGQTLAAISITSGEQGGDPLAKAREGAASALAKGWDTPLGAHLAWWKSFYRTSSVTLPEPRLQHHYDLVKYYYGASSRAQSDPMPLQGVWTADGGGLPPWKGDYHNDLNTQMTYVAWQTAGLTDPGMSYLNYYWNRMPEFRAYGKNFFGMNTAMVPGVMTRAAQPMGGWPPYAMSLTAGLWNGHAFYRYWKTTRDDRFLAERGYPWLKEVATSVFSLCSEKDGKLVLPVTSSPEWNDGGFAAYLKPNSNFDQALLLWSSGALEEMAAALGKKDEAAKWAAIKAKLAPLKTDPSTGELLVAEGIPFKHSHRHFSHAMAIYPLGLLDPAGSPDTEKTVKSTVKQLIGSGSGAWVGYSFTWGAALAARAGMPEDSARPLRDFERAFVTRNGFHVNGDQTKSGLSGFTYRPFTLEGNFLFMDAIHEMLMQSHTGVIRLFPAVPEAWKDASFADLRAEGGFKISATRKDGATRSFTITAAKASTAILADPFPGGEIASLPPGAKRENGRLAIPLQPGVAVTVERK</sequence>
<dbReference type="PANTHER" id="PTHR31084:SF0">
    <property type="entry name" value="ALPHA-L-FUCOSIDASE 2"/>
    <property type="match status" value="1"/>
</dbReference>
<keyword evidence="5" id="KW-1185">Reference proteome</keyword>
<evidence type="ECO:0000313" key="5">
    <source>
        <dbReference type="Proteomes" id="UP000676169"/>
    </source>
</evidence>
<protein>
    <submittedName>
        <fullName evidence="4">Glycoside hydrolase N-terminal domain-containing protein</fullName>
    </submittedName>
</protein>
<keyword evidence="4" id="KW-0378">Hydrolase</keyword>
<dbReference type="Gene3D" id="2.70.98.50">
    <property type="entry name" value="putative glycoside hydrolase family protein from bacillus halodurans"/>
    <property type="match status" value="1"/>
</dbReference>
<dbReference type="InterPro" id="IPR054363">
    <property type="entry name" value="GH95_cat"/>
</dbReference>
<dbReference type="InterPro" id="IPR049053">
    <property type="entry name" value="AFCA-like_C"/>
</dbReference>
<dbReference type="AlphaFoldDB" id="A0A975G608"/>
<dbReference type="Proteomes" id="UP000676169">
    <property type="component" value="Chromosome"/>
</dbReference>
<gene>
    <name evidence="4" type="ORF">KBB96_11085</name>
</gene>
<dbReference type="Pfam" id="PF22124">
    <property type="entry name" value="Glyco_hydro_95_cat"/>
    <property type="match status" value="1"/>
</dbReference>
<evidence type="ECO:0000259" key="1">
    <source>
        <dbReference type="Pfam" id="PF14498"/>
    </source>
</evidence>
<dbReference type="InterPro" id="IPR008928">
    <property type="entry name" value="6-hairpin_glycosidase_sf"/>
</dbReference>
<dbReference type="PANTHER" id="PTHR31084">
    <property type="entry name" value="ALPHA-L-FUCOSIDASE 2"/>
    <property type="match status" value="1"/>
</dbReference>
<feature type="domain" description="Alpha fucosidase A-like C-terminal" evidence="2">
    <location>
        <begin position="659"/>
        <end position="714"/>
    </location>
</feature>
<dbReference type="InterPro" id="IPR027414">
    <property type="entry name" value="GH95_N_dom"/>
</dbReference>
<dbReference type="Pfam" id="PF21307">
    <property type="entry name" value="Glyco_hydro_95_C"/>
    <property type="match status" value="1"/>
</dbReference>